<organism evidence="4 5">
    <name type="scientific">Salinisphaera aquimarina</name>
    <dbReference type="NCBI Taxonomy" id="2094031"/>
    <lineage>
        <taxon>Bacteria</taxon>
        <taxon>Pseudomonadati</taxon>
        <taxon>Pseudomonadota</taxon>
        <taxon>Gammaproteobacteria</taxon>
        <taxon>Salinisphaerales</taxon>
        <taxon>Salinisphaeraceae</taxon>
        <taxon>Salinisphaera</taxon>
    </lineage>
</organism>
<keyword evidence="1" id="KW-0812">Transmembrane</keyword>
<dbReference type="RefSeq" id="WP_380686860.1">
    <property type="nucleotide sequence ID" value="NZ_JBHRSS010000003.1"/>
</dbReference>
<keyword evidence="1" id="KW-1133">Transmembrane helix</keyword>
<feature type="chain" id="PRO_5047184628" evidence="2">
    <location>
        <begin position="28"/>
        <end position="201"/>
    </location>
</feature>
<dbReference type="Proteomes" id="UP001595462">
    <property type="component" value="Unassembled WGS sequence"/>
</dbReference>
<feature type="transmembrane region" description="Helical" evidence="1">
    <location>
        <begin position="178"/>
        <end position="195"/>
    </location>
</feature>
<dbReference type="EMBL" id="JBHRSS010000003">
    <property type="protein sequence ID" value="MFC3103129.1"/>
    <property type="molecule type" value="Genomic_DNA"/>
</dbReference>
<sequence length="201" mass="20720">MKTIKSRILFAVYVVLALSLVATSAQSAVIAGAPNVDFSGGSYTLSLFDGDATYTFSDNGATGLFDDPVDVATGGVALIASSPAIFGGTPTSYFSDPSRAPTIGNGTLLGDYKSFDTPTTIANSGVNRYLGLAFAFPDGTRYGYARISGTFLSSFGYETVAGRSIVAGAPATSVPEPSAMAVMAFGLLLLGFGVTRRNRRC</sequence>
<feature type="domain" description="Ice-binding protein C-terminal" evidence="3">
    <location>
        <begin position="173"/>
        <end position="197"/>
    </location>
</feature>
<evidence type="ECO:0000256" key="1">
    <source>
        <dbReference type="SAM" id="Phobius"/>
    </source>
</evidence>
<evidence type="ECO:0000256" key="2">
    <source>
        <dbReference type="SAM" id="SignalP"/>
    </source>
</evidence>
<dbReference type="InterPro" id="IPR013424">
    <property type="entry name" value="Ice-binding_C"/>
</dbReference>
<evidence type="ECO:0000313" key="5">
    <source>
        <dbReference type="Proteomes" id="UP001595462"/>
    </source>
</evidence>
<evidence type="ECO:0000313" key="4">
    <source>
        <dbReference type="EMBL" id="MFC3103129.1"/>
    </source>
</evidence>
<accession>A0ABV7EK84</accession>
<comment type="caution">
    <text evidence="4">The sequence shown here is derived from an EMBL/GenBank/DDBJ whole genome shotgun (WGS) entry which is preliminary data.</text>
</comment>
<proteinExistence type="predicted"/>
<evidence type="ECO:0000259" key="3">
    <source>
        <dbReference type="Pfam" id="PF07589"/>
    </source>
</evidence>
<keyword evidence="5" id="KW-1185">Reference proteome</keyword>
<keyword evidence="2" id="KW-0732">Signal</keyword>
<dbReference type="Pfam" id="PF07589">
    <property type="entry name" value="PEP-CTERM"/>
    <property type="match status" value="1"/>
</dbReference>
<dbReference type="NCBIfam" id="TIGR02595">
    <property type="entry name" value="PEP_CTERM"/>
    <property type="match status" value="1"/>
</dbReference>
<feature type="signal peptide" evidence="2">
    <location>
        <begin position="1"/>
        <end position="27"/>
    </location>
</feature>
<gene>
    <name evidence="4" type="ORF">ACFOSU_04415</name>
</gene>
<reference evidence="5" key="1">
    <citation type="journal article" date="2019" name="Int. J. Syst. Evol. Microbiol.">
        <title>The Global Catalogue of Microorganisms (GCM) 10K type strain sequencing project: providing services to taxonomists for standard genome sequencing and annotation.</title>
        <authorList>
            <consortium name="The Broad Institute Genomics Platform"/>
            <consortium name="The Broad Institute Genome Sequencing Center for Infectious Disease"/>
            <person name="Wu L."/>
            <person name="Ma J."/>
        </authorList>
    </citation>
    <scope>NUCLEOTIDE SEQUENCE [LARGE SCALE GENOMIC DNA]</scope>
    <source>
        <strain evidence="5">KCTC 52640</strain>
    </source>
</reference>
<keyword evidence="1" id="KW-0472">Membrane</keyword>
<name>A0ABV7EK84_9GAMM</name>
<protein>
    <submittedName>
        <fullName evidence="4">PEP-CTERM sorting domain-containing protein</fullName>
    </submittedName>
</protein>